<evidence type="ECO:0000313" key="1">
    <source>
        <dbReference type="EMBL" id="KAK7367089.1"/>
    </source>
</evidence>
<organism evidence="1 2">
    <name type="scientific">Phaseolus coccineus</name>
    <name type="common">Scarlet runner bean</name>
    <name type="synonym">Phaseolus multiflorus</name>
    <dbReference type="NCBI Taxonomy" id="3886"/>
    <lineage>
        <taxon>Eukaryota</taxon>
        <taxon>Viridiplantae</taxon>
        <taxon>Streptophyta</taxon>
        <taxon>Embryophyta</taxon>
        <taxon>Tracheophyta</taxon>
        <taxon>Spermatophyta</taxon>
        <taxon>Magnoliopsida</taxon>
        <taxon>eudicotyledons</taxon>
        <taxon>Gunneridae</taxon>
        <taxon>Pentapetalae</taxon>
        <taxon>rosids</taxon>
        <taxon>fabids</taxon>
        <taxon>Fabales</taxon>
        <taxon>Fabaceae</taxon>
        <taxon>Papilionoideae</taxon>
        <taxon>50 kb inversion clade</taxon>
        <taxon>NPAAA clade</taxon>
        <taxon>indigoferoid/millettioid clade</taxon>
        <taxon>Phaseoleae</taxon>
        <taxon>Phaseolus</taxon>
    </lineage>
</organism>
<comment type="caution">
    <text evidence="1">The sequence shown here is derived from an EMBL/GenBank/DDBJ whole genome shotgun (WGS) entry which is preliminary data.</text>
</comment>
<proteinExistence type="predicted"/>
<protein>
    <submittedName>
        <fullName evidence="1">Uncharacterized protein</fullName>
    </submittedName>
</protein>
<dbReference type="AlphaFoldDB" id="A0AAN9NAZ5"/>
<sequence length="99" mass="11511">MEHLQRRRGTAPANVCVGIIYNAVEAVAIGGERRCGGFWCVMRWYHSQMAMRWPMAMRWHVDTTKAVKPIAMRITTMLKKGWPWSSSMDIKLLQEKEMV</sequence>
<dbReference type="EMBL" id="JAYMYR010000004">
    <property type="protein sequence ID" value="KAK7367089.1"/>
    <property type="molecule type" value="Genomic_DNA"/>
</dbReference>
<keyword evidence="2" id="KW-1185">Reference proteome</keyword>
<accession>A0AAN9NAZ5</accession>
<dbReference type="Proteomes" id="UP001374584">
    <property type="component" value="Unassembled WGS sequence"/>
</dbReference>
<evidence type="ECO:0000313" key="2">
    <source>
        <dbReference type="Proteomes" id="UP001374584"/>
    </source>
</evidence>
<gene>
    <name evidence="1" type="ORF">VNO80_09098</name>
</gene>
<reference evidence="1 2" key="1">
    <citation type="submission" date="2024-01" db="EMBL/GenBank/DDBJ databases">
        <title>The genomes of 5 underutilized Papilionoideae crops provide insights into root nodulation and disease resistanc.</title>
        <authorList>
            <person name="Jiang F."/>
        </authorList>
    </citation>
    <scope>NUCLEOTIDE SEQUENCE [LARGE SCALE GENOMIC DNA]</scope>
    <source>
        <strain evidence="1">JINMINGXINNONG_FW02</strain>
        <tissue evidence="1">Leaves</tissue>
    </source>
</reference>
<name>A0AAN9NAZ5_PHACN</name>